<organism evidence="8 9">
    <name type="scientific">Marinibactrum halimedae</name>
    <dbReference type="NCBI Taxonomy" id="1444977"/>
    <lineage>
        <taxon>Bacteria</taxon>
        <taxon>Pseudomonadati</taxon>
        <taxon>Pseudomonadota</taxon>
        <taxon>Gammaproteobacteria</taxon>
        <taxon>Cellvibrionales</taxon>
        <taxon>Cellvibrionaceae</taxon>
        <taxon>Marinibactrum</taxon>
    </lineage>
</organism>
<feature type="domain" description="Response regulatory" evidence="7">
    <location>
        <begin position="3"/>
        <end position="122"/>
    </location>
</feature>
<dbReference type="Gene3D" id="3.40.50.2300">
    <property type="match status" value="1"/>
</dbReference>
<protein>
    <submittedName>
        <fullName evidence="8">DNA-binding response regulator</fullName>
    </submittedName>
</protein>
<dbReference type="SMART" id="SM00448">
    <property type="entry name" value="REC"/>
    <property type="match status" value="1"/>
</dbReference>
<dbReference type="EMBL" id="BSPD01000002">
    <property type="protein sequence ID" value="GLS24347.1"/>
    <property type="molecule type" value="Genomic_DNA"/>
</dbReference>
<name>A0AA37T370_9GAMM</name>
<dbReference type="PROSITE" id="PS50110">
    <property type="entry name" value="RESPONSE_REGULATORY"/>
    <property type="match status" value="1"/>
</dbReference>
<evidence type="ECO:0000256" key="6">
    <source>
        <dbReference type="PROSITE-ProRule" id="PRU00169"/>
    </source>
</evidence>
<dbReference type="RefSeq" id="WP_232594852.1">
    <property type="nucleotide sequence ID" value="NZ_BSPD01000002.1"/>
</dbReference>
<gene>
    <name evidence="8" type="ORF">GCM10007877_00580</name>
</gene>
<dbReference type="GO" id="GO:0000976">
    <property type="term" value="F:transcription cis-regulatory region binding"/>
    <property type="evidence" value="ECO:0007669"/>
    <property type="project" value="TreeGrafter"/>
</dbReference>
<dbReference type="InterPro" id="IPR039420">
    <property type="entry name" value="WalR-like"/>
</dbReference>
<dbReference type="FunFam" id="1.10.10.60:FF:000036">
    <property type="entry name" value="Two-component system response regulator"/>
    <property type="match status" value="1"/>
</dbReference>
<evidence type="ECO:0000256" key="5">
    <source>
        <dbReference type="ARBA" id="ARBA00023163"/>
    </source>
</evidence>
<dbReference type="Gene3D" id="1.10.10.60">
    <property type="entry name" value="Homeodomain-like"/>
    <property type="match status" value="1"/>
</dbReference>
<dbReference type="PRINTS" id="PR01590">
    <property type="entry name" value="HTHFIS"/>
</dbReference>
<dbReference type="InterPro" id="IPR009057">
    <property type="entry name" value="Homeodomain-like_sf"/>
</dbReference>
<keyword evidence="4 8" id="KW-0238">DNA-binding</keyword>
<dbReference type="Pfam" id="PF02954">
    <property type="entry name" value="HTH_8"/>
    <property type="match status" value="1"/>
</dbReference>
<dbReference type="GO" id="GO:0006355">
    <property type="term" value="P:regulation of DNA-templated transcription"/>
    <property type="evidence" value="ECO:0007669"/>
    <property type="project" value="TreeGrafter"/>
</dbReference>
<keyword evidence="1 6" id="KW-0597">Phosphoprotein</keyword>
<dbReference type="AlphaFoldDB" id="A0AA37T370"/>
<dbReference type="InterPro" id="IPR001789">
    <property type="entry name" value="Sig_transdc_resp-reg_receiver"/>
</dbReference>
<keyword evidence="9" id="KW-1185">Reference proteome</keyword>
<dbReference type="Pfam" id="PF00072">
    <property type="entry name" value="Response_reg"/>
    <property type="match status" value="1"/>
</dbReference>
<evidence type="ECO:0000256" key="1">
    <source>
        <dbReference type="ARBA" id="ARBA00022553"/>
    </source>
</evidence>
<dbReference type="InterPro" id="IPR011006">
    <property type="entry name" value="CheY-like_superfamily"/>
</dbReference>
<dbReference type="PANTHER" id="PTHR48111:SF1">
    <property type="entry name" value="TWO-COMPONENT RESPONSE REGULATOR ORR33"/>
    <property type="match status" value="1"/>
</dbReference>
<sequence length="180" mass="19257">MSAILLVDDDVIFLEAMARALAALGYDPIIAEDEPTALATLAGAQERGISVTKAVVDLRLAASSGLHLIPQLKGITPQLDIILLTGYSSIATAVEAIKLGAKDYLCKPADAHDVIAAFKKGGANPNIDIPVSPPSVNRLEWEHIQKVLTEHEGNISATARALGMHRRTLQRKLQKRPVKS</sequence>
<keyword evidence="2" id="KW-0902">Two-component regulatory system</keyword>
<comment type="caution">
    <text evidence="8">The sequence shown here is derived from an EMBL/GenBank/DDBJ whole genome shotgun (WGS) entry which is preliminary data.</text>
</comment>
<dbReference type="SUPFAM" id="SSF46689">
    <property type="entry name" value="Homeodomain-like"/>
    <property type="match status" value="1"/>
</dbReference>
<keyword evidence="5" id="KW-0804">Transcription</keyword>
<evidence type="ECO:0000313" key="8">
    <source>
        <dbReference type="EMBL" id="GLS24347.1"/>
    </source>
</evidence>
<dbReference type="SUPFAM" id="SSF52172">
    <property type="entry name" value="CheY-like"/>
    <property type="match status" value="1"/>
</dbReference>
<evidence type="ECO:0000313" key="9">
    <source>
        <dbReference type="Proteomes" id="UP001156870"/>
    </source>
</evidence>
<dbReference type="InterPro" id="IPR002197">
    <property type="entry name" value="HTH_Fis"/>
</dbReference>
<evidence type="ECO:0000256" key="4">
    <source>
        <dbReference type="ARBA" id="ARBA00023125"/>
    </source>
</evidence>
<dbReference type="GO" id="GO:0000156">
    <property type="term" value="F:phosphorelay response regulator activity"/>
    <property type="evidence" value="ECO:0007669"/>
    <property type="project" value="TreeGrafter"/>
</dbReference>
<dbReference type="GO" id="GO:0032993">
    <property type="term" value="C:protein-DNA complex"/>
    <property type="evidence" value="ECO:0007669"/>
    <property type="project" value="TreeGrafter"/>
</dbReference>
<dbReference type="PANTHER" id="PTHR48111">
    <property type="entry name" value="REGULATOR OF RPOS"/>
    <property type="match status" value="1"/>
</dbReference>
<dbReference type="Proteomes" id="UP001156870">
    <property type="component" value="Unassembled WGS sequence"/>
</dbReference>
<dbReference type="GO" id="GO:0005829">
    <property type="term" value="C:cytosol"/>
    <property type="evidence" value="ECO:0007669"/>
    <property type="project" value="TreeGrafter"/>
</dbReference>
<evidence type="ECO:0000256" key="2">
    <source>
        <dbReference type="ARBA" id="ARBA00023012"/>
    </source>
</evidence>
<feature type="modified residue" description="4-aspartylphosphate" evidence="6">
    <location>
        <position position="57"/>
    </location>
</feature>
<keyword evidence="3" id="KW-0805">Transcription regulation</keyword>
<accession>A0AA37T370</accession>
<proteinExistence type="predicted"/>
<reference evidence="8 9" key="1">
    <citation type="journal article" date="2014" name="Int. J. Syst. Evol. Microbiol.">
        <title>Complete genome sequence of Corynebacterium casei LMG S-19264T (=DSM 44701T), isolated from a smear-ripened cheese.</title>
        <authorList>
            <consortium name="US DOE Joint Genome Institute (JGI-PGF)"/>
            <person name="Walter F."/>
            <person name="Albersmeier A."/>
            <person name="Kalinowski J."/>
            <person name="Ruckert C."/>
        </authorList>
    </citation>
    <scope>NUCLEOTIDE SEQUENCE [LARGE SCALE GENOMIC DNA]</scope>
    <source>
        <strain evidence="8 9">NBRC 110095</strain>
    </source>
</reference>
<evidence type="ECO:0000259" key="7">
    <source>
        <dbReference type="PROSITE" id="PS50110"/>
    </source>
</evidence>
<evidence type="ECO:0000256" key="3">
    <source>
        <dbReference type="ARBA" id="ARBA00023015"/>
    </source>
</evidence>